<dbReference type="Pfam" id="PF12146">
    <property type="entry name" value="Hydrolase_4"/>
    <property type="match status" value="1"/>
</dbReference>
<dbReference type="GO" id="GO:0016020">
    <property type="term" value="C:membrane"/>
    <property type="evidence" value="ECO:0007669"/>
    <property type="project" value="TreeGrafter"/>
</dbReference>
<dbReference type="PANTHER" id="PTHR43798">
    <property type="entry name" value="MONOACYLGLYCEROL LIPASE"/>
    <property type="match status" value="1"/>
</dbReference>
<dbReference type="GO" id="GO:0047372">
    <property type="term" value="F:monoacylglycerol lipase activity"/>
    <property type="evidence" value="ECO:0007669"/>
    <property type="project" value="TreeGrafter"/>
</dbReference>
<evidence type="ECO:0000313" key="2">
    <source>
        <dbReference type="EMBL" id="GGE74547.1"/>
    </source>
</evidence>
<dbReference type="InterPro" id="IPR022742">
    <property type="entry name" value="Hydrolase_4"/>
</dbReference>
<reference evidence="2" key="2">
    <citation type="submission" date="2020-09" db="EMBL/GenBank/DDBJ databases">
        <authorList>
            <person name="Sun Q."/>
            <person name="Zhou Y."/>
        </authorList>
    </citation>
    <scope>NUCLEOTIDE SEQUENCE</scope>
    <source>
        <strain evidence="2">CGMCC 1.15388</strain>
    </source>
</reference>
<dbReference type="GO" id="GO:0046464">
    <property type="term" value="P:acylglycerol catabolic process"/>
    <property type="evidence" value="ECO:0007669"/>
    <property type="project" value="TreeGrafter"/>
</dbReference>
<gene>
    <name evidence="2" type="ORF">GCM10011401_22240</name>
</gene>
<dbReference type="Proteomes" id="UP000633136">
    <property type="component" value="Unassembled WGS sequence"/>
</dbReference>
<sequence>MIAPKLAVTVLRAPAEPARVVALMPGLGTAVSGTWDTTAEHLAADSHVIALDLPGHGRSPAWDAAGEAPSMEWLARATDATIEAELEEAGLNGLPLHFAGISLAGGLALQLALDHAGRFSSTAVICSAAAIGQPSAWTQRAEAVRSDGTASLAEGAASRWFAPRLPRR</sequence>
<dbReference type="EMBL" id="BMIS01000011">
    <property type="protein sequence ID" value="GGE74547.1"/>
    <property type="molecule type" value="Genomic_DNA"/>
</dbReference>
<dbReference type="Gene3D" id="3.40.50.1820">
    <property type="entry name" value="alpha/beta hydrolase"/>
    <property type="match status" value="1"/>
</dbReference>
<protein>
    <recommendedName>
        <fullName evidence="1">Serine aminopeptidase S33 domain-containing protein</fullName>
    </recommendedName>
</protein>
<comment type="caution">
    <text evidence="2">The sequence shown here is derived from an EMBL/GenBank/DDBJ whole genome shotgun (WGS) entry which is preliminary data.</text>
</comment>
<evidence type="ECO:0000313" key="3">
    <source>
        <dbReference type="Proteomes" id="UP000633136"/>
    </source>
</evidence>
<dbReference type="InterPro" id="IPR029058">
    <property type="entry name" value="AB_hydrolase_fold"/>
</dbReference>
<dbReference type="SUPFAM" id="SSF53474">
    <property type="entry name" value="alpha/beta-Hydrolases"/>
    <property type="match status" value="1"/>
</dbReference>
<dbReference type="PANTHER" id="PTHR43798:SF5">
    <property type="entry name" value="MONOACYLGLYCEROL LIPASE ABHD6"/>
    <property type="match status" value="1"/>
</dbReference>
<reference evidence="2" key="1">
    <citation type="journal article" date="2014" name="Int. J. Syst. Evol. Microbiol.">
        <title>Complete genome sequence of Corynebacterium casei LMG S-19264T (=DSM 44701T), isolated from a smear-ripened cheese.</title>
        <authorList>
            <consortium name="US DOE Joint Genome Institute (JGI-PGF)"/>
            <person name="Walter F."/>
            <person name="Albersmeier A."/>
            <person name="Kalinowski J."/>
            <person name="Ruckert C."/>
        </authorList>
    </citation>
    <scope>NUCLEOTIDE SEQUENCE</scope>
    <source>
        <strain evidence="2">CGMCC 1.15388</strain>
    </source>
</reference>
<proteinExistence type="predicted"/>
<name>A0A917AUQ8_9MICC</name>
<dbReference type="AlphaFoldDB" id="A0A917AUQ8"/>
<evidence type="ECO:0000259" key="1">
    <source>
        <dbReference type="Pfam" id="PF12146"/>
    </source>
</evidence>
<feature type="domain" description="Serine aminopeptidase S33" evidence="1">
    <location>
        <begin position="16"/>
        <end position="137"/>
    </location>
</feature>
<organism evidence="2 3">
    <name type="scientific">Nesterenkonia cremea</name>
    <dbReference type="NCBI Taxonomy" id="1882340"/>
    <lineage>
        <taxon>Bacteria</taxon>
        <taxon>Bacillati</taxon>
        <taxon>Actinomycetota</taxon>
        <taxon>Actinomycetes</taxon>
        <taxon>Micrococcales</taxon>
        <taxon>Micrococcaceae</taxon>
        <taxon>Nesterenkonia</taxon>
    </lineage>
</organism>
<keyword evidence="3" id="KW-1185">Reference proteome</keyword>
<accession>A0A917AUQ8</accession>
<dbReference type="InterPro" id="IPR050266">
    <property type="entry name" value="AB_hydrolase_sf"/>
</dbReference>